<accession>A0A9P0B044</accession>
<proteinExistence type="predicted"/>
<dbReference type="AlphaFoldDB" id="A0A9P0B044"/>
<dbReference type="Proteomes" id="UP001154078">
    <property type="component" value="Chromosome 2"/>
</dbReference>
<organism evidence="2 3">
    <name type="scientific">Brassicogethes aeneus</name>
    <name type="common">Rape pollen beetle</name>
    <name type="synonym">Meligethes aeneus</name>
    <dbReference type="NCBI Taxonomy" id="1431903"/>
    <lineage>
        <taxon>Eukaryota</taxon>
        <taxon>Metazoa</taxon>
        <taxon>Ecdysozoa</taxon>
        <taxon>Arthropoda</taxon>
        <taxon>Hexapoda</taxon>
        <taxon>Insecta</taxon>
        <taxon>Pterygota</taxon>
        <taxon>Neoptera</taxon>
        <taxon>Endopterygota</taxon>
        <taxon>Coleoptera</taxon>
        <taxon>Polyphaga</taxon>
        <taxon>Cucujiformia</taxon>
        <taxon>Nitidulidae</taxon>
        <taxon>Meligethinae</taxon>
        <taxon>Brassicogethes</taxon>
    </lineage>
</organism>
<reference evidence="2" key="1">
    <citation type="submission" date="2021-12" db="EMBL/GenBank/DDBJ databases">
        <authorList>
            <person name="King R."/>
        </authorList>
    </citation>
    <scope>NUCLEOTIDE SEQUENCE</scope>
</reference>
<feature type="region of interest" description="Disordered" evidence="1">
    <location>
        <begin position="42"/>
        <end position="127"/>
    </location>
</feature>
<evidence type="ECO:0000313" key="2">
    <source>
        <dbReference type="EMBL" id="CAH0551108.1"/>
    </source>
</evidence>
<sequence>MLHTSLIFPRPTKIDDMYKKYKKHEILFDSVAEQLKLEQLTKSQEEEDRLKKESELNDYHIQSNEESEISINEEEEDEEEENVEHIKEGKNRRGDERTGTTIEDKDNKGELPTPLKKEEKEKKKKQR</sequence>
<name>A0A9P0B044_BRAAE</name>
<feature type="compositionally biased region" description="Acidic residues" evidence="1">
    <location>
        <begin position="65"/>
        <end position="82"/>
    </location>
</feature>
<evidence type="ECO:0000256" key="1">
    <source>
        <dbReference type="SAM" id="MobiDB-lite"/>
    </source>
</evidence>
<dbReference type="EMBL" id="OV121133">
    <property type="protein sequence ID" value="CAH0551108.1"/>
    <property type="molecule type" value="Genomic_DNA"/>
</dbReference>
<feature type="compositionally biased region" description="Basic and acidic residues" evidence="1">
    <location>
        <begin position="48"/>
        <end position="58"/>
    </location>
</feature>
<protein>
    <submittedName>
        <fullName evidence="2">Uncharacterized protein</fullName>
    </submittedName>
</protein>
<gene>
    <name evidence="2" type="ORF">MELIAE_LOCUS3787</name>
</gene>
<keyword evidence="3" id="KW-1185">Reference proteome</keyword>
<feature type="compositionally biased region" description="Basic and acidic residues" evidence="1">
    <location>
        <begin position="83"/>
        <end position="121"/>
    </location>
</feature>
<evidence type="ECO:0000313" key="3">
    <source>
        <dbReference type="Proteomes" id="UP001154078"/>
    </source>
</evidence>